<protein>
    <submittedName>
        <fullName evidence="1">Uncharacterized protein</fullName>
    </submittedName>
</protein>
<reference evidence="1 2" key="1">
    <citation type="journal article" date="2022" name="Genome Biol. Evol.">
        <title>The Spruce Budworm Genome: Reconstructing the Evolutionary History of Antifreeze Proteins.</title>
        <authorList>
            <person name="Beliveau C."/>
            <person name="Gagne P."/>
            <person name="Picq S."/>
            <person name="Vernygora O."/>
            <person name="Keeling C.I."/>
            <person name="Pinkney K."/>
            <person name="Doucet D."/>
            <person name="Wen F."/>
            <person name="Johnston J.S."/>
            <person name="Maaroufi H."/>
            <person name="Boyle B."/>
            <person name="Laroche J."/>
            <person name="Dewar K."/>
            <person name="Juretic N."/>
            <person name="Blackburn G."/>
            <person name="Nisole A."/>
            <person name="Brunet B."/>
            <person name="Brandao M."/>
            <person name="Lumley L."/>
            <person name="Duan J."/>
            <person name="Quan G."/>
            <person name="Lucarotti C.J."/>
            <person name="Roe A.D."/>
            <person name="Sperling F.A.H."/>
            <person name="Levesque R.C."/>
            <person name="Cusson M."/>
        </authorList>
    </citation>
    <scope>NUCLEOTIDE SEQUENCE [LARGE SCALE GENOMIC DNA]</scope>
    <source>
        <strain evidence="1">Glfc:IPQL:Cfum</strain>
    </source>
</reference>
<dbReference type="Proteomes" id="UP001064048">
    <property type="component" value="Chromosome 3"/>
</dbReference>
<comment type="caution">
    <text evidence="1">The sequence shown here is derived from an EMBL/GenBank/DDBJ whole genome shotgun (WGS) entry which is preliminary data.</text>
</comment>
<evidence type="ECO:0000313" key="2">
    <source>
        <dbReference type="Proteomes" id="UP001064048"/>
    </source>
</evidence>
<evidence type="ECO:0000313" key="1">
    <source>
        <dbReference type="EMBL" id="KAI8428315.1"/>
    </source>
</evidence>
<accession>A0ACC0JVU1</accession>
<dbReference type="EMBL" id="CM046103">
    <property type="protein sequence ID" value="KAI8428315.1"/>
    <property type="molecule type" value="Genomic_DNA"/>
</dbReference>
<organism evidence="1 2">
    <name type="scientific">Choristoneura fumiferana</name>
    <name type="common">Spruce budworm moth</name>
    <name type="synonym">Archips fumiferana</name>
    <dbReference type="NCBI Taxonomy" id="7141"/>
    <lineage>
        <taxon>Eukaryota</taxon>
        <taxon>Metazoa</taxon>
        <taxon>Ecdysozoa</taxon>
        <taxon>Arthropoda</taxon>
        <taxon>Hexapoda</taxon>
        <taxon>Insecta</taxon>
        <taxon>Pterygota</taxon>
        <taxon>Neoptera</taxon>
        <taxon>Endopterygota</taxon>
        <taxon>Lepidoptera</taxon>
        <taxon>Glossata</taxon>
        <taxon>Ditrysia</taxon>
        <taxon>Tortricoidea</taxon>
        <taxon>Tortricidae</taxon>
        <taxon>Tortricinae</taxon>
        <taxon>Choristoneura</taxon>
    </lineage>
</organism>
<gene>
    <name evidence="1" type="ORF">MSG28_002510</name>
</gene>
<keyword evidence="2" id="KW-1185">Reference proteome</keyword>
<sequence>MFSFKFLLFTSFGSMVLEETLAVPPDACFANFRWDDCGLPAKPVMYYWKPGSRCEVGLWKGCLPNQNMFEDEYECVRTCIFADRAGQKTTTRFTKLTQPQKKSLQAKQKKQQQMKQVGPVTQVQLALALQAQVEITLAQAQQKEAIQVKLKTIQEVVVVHLELVKLEVTVVVLILLQAVKQLQRLHNNRIDTGKKVVLQATYVLDYLVVAEVIDTMEDLVQFLRDISPALSRAAREEPMMSYYMCFLIQTRILIGLTLGQMQLEVMFRLWILILYLIAEECATYTSNQDITLEVND</sequence>
<proteinExistence type="predicted"/>
<name>A0ACC0JVU1_CHOFU</name>